<keyword evidence="9" id="KW-0560">Oxidoreductase</keyword>
<evidence type="ECO:0000256" key="4">
    <source>
        <dbReference type="ARBA" id="ARBA00022617"/>
    </source>
</evidence>
<dbReference type="EMBL" id="SGIT01000003">
    <property type="protein sequence ID" value="RZF58727.1"/>
    <property type="molecule type" value="Genomic_DNA"/>
</dbReference>
<evidence type="ECO:0000256" key="2">
    <source>
        <dbReference type="ARBA" id="ARBA00004856"/>
    </source>
</evidence>
<evidence type="ECO:0000256" key="9">
    <source>
        <dbReference type="ARBA" id="ARBA00023002"/>
    </source>
</evidence>
<evidence type="ECO:0000256" key="6">
    <source>
        <dbReference type="ARBA" id="ARBA00022729"/>
    </source>
</evidence>
<organism evidence="16 17">
    <name type="scientific">Sphingobacterium corticibacterium</name>
    <dbReference type="NCBI Taxonomy" id="2484746"/>
    <lineage>
        <taxon>Bacteria</taxon>
        <taxon>Pseudomonadati</taxon>
        <taxon>Bacteroidota</taxon>
        <taxon>Sphingobacteriia</taxon>
        <taxon>Sphingobacteriales</taxon>
        <taxon>Sphingobacteriaceae</taxon>
        <taxon>Sphingobacterium</taxon>
    </lineage>
</organism>
<feature type="binding site" description="covalent" evidence="13">
    <location>
        <position position="246"/>
    </location>
    <ligand>
        <name>heme c</name>
        <dbReference type="ChEBI" id="CHEBI:61717"/>
        <label>2</label>
    </ligand>
</feature>
<dbReference type="SUPFAM" id="SSF46626">
    <property type="entry name" value="Cytochrome c"/>
    <property type="match status" value="2"/>
</dbReference>
<protein>
    <recommendedName>
        <fullName evidence="12">Methylamine utilization protein MauG</fullName>
    </recommendedName>
</protein>
<comment type="cofactor">
    <cofactor evidence="13">
        <name>heme</name>
        <dbReference type="ChEBI" id="CHEBI:30413"/>
    </cofactor>
    <text evidence="13">Binds 2 heme groups.</text>
</comment>
<dbReference type="GO" id="GO:0046872">
    <property type="term" value="F:metal ion binding"/>
    <property type="evidence" value="ECO:0007669"/>
    <property type="project" value="UniProtKB-KW"/>
</dbReference>
<sequence>MKKTAVFALLGIFLFLVGFVQEKEIPDMTTLRRLYASGDVTQWPKANIDSTVVPHFEDIGSLPPVSYPDYNLFSTEKAALGKMLFFDPRLSASKQIACASCHDPQLGWGDGKSLSHGHDRKVGKRNAMSLYNMGYFTSFFWDGRAKSLEEQVDFPLIDSVEMNNPLDIVVQHISEIPGYAPYFEAAFGDGMVNLERIQYAIATFERGIKSLPSRFDRFVKGDEKALSDQEIWGMHLFRTKARCINCHNTPLFSDNLFHNDGQALYGSRQEDLGHYHISGKQIDVGAFRTPSLRNITLTGPWMHHGNFPTLFDVVVYYNLGNPAPIQRYVQIDSTKVPIPSPLLRKLELSDDEVHAIISFLGAISSGVQARVNTPKLP</sequence>
<dbReference type="InterPro" id="IPR026259">
    <property type="entry name" value="MauG/Cytc_peroxidase"/>
</dbReference>
<evidence type="ECO:0000256" key="14">
    <source>
        <dbReference type="PIRSR" id="PIRSR000294-2"/>
    </source>
</evidence>
<name>A0A4Q6XQL8_9SPHI</name>
<evidence type="ECO:0000256" key="12">
    <source>
        <dbReference type="ARBA" id="ARBA00073576"/>
    </source>
</evidence>
<comment type="function">
    <text evidence="11">Involved in methylamine metabolism. Essential for the maturation of the beta subunit of MADH, presumably via a step in the biosynthesis of tryptophan tryptophylquinone (TTQ), the cofactor of MADH.</text>
</comment>
<keyword evidence="10 14" id="KW-0408">Iron</keyword>
<evidence type="ECO:0000256" key="1">
    <source>
        <dbReference type="ARBA" id="ARBA00004418"/>
    </source>
</evidence>
<dbReference type="GO" id="GO:0009055">
    <property type="term" value="F:electron transfer activity"/>
    <property type="evidence" value="ECO:0007669"/>
    <property type="project" value="InterPro"/>
</dbReference>
<feature type="binding site" description="covalent" evidence="13">
    <location>
        <position position="101"/>
    </location>
    <ligand>
        <name>heme c</name>
        <dbReference type="ChEBI" id="CHEBI:61717"/>
        <label>1</label>
    </ligand>
</feature>
<dbReference type="GO" id="GO:0004130">
    <property type="term" value="F:cytochrome-c peroxidase activity"/>
    <property type="evidence" value="ECO:0007669"/>
    <property type="project" value="TreeGrafter"/>
</dbReference>
<feature type="binding site" description="axial binding residue" evidence="14">
    <location>
        <position position="118"/>
    </location>
    <ligand>
        <name>heme c</name>
        <dbReference type="ChEBI" id="CHEBI:61717"/>
        <label>1</label>
    </ligand>
    <ligandPart>
        <name>Fe</name>
        <dbReference type="ChEBI" id="CHEBI:18248"/>
    </ligandPart>
</feature>
<feature type="domain" description="Cytochrome c" evidence="15">
    <location>
        <begin position="228"/>
        <end position="364"/>
    </location>
</feature>
<dbReference type="Proteomes" id="UP000292855">
    <property type="component" value="Unassembled WGS sequence"/>
</dbReference>
<dbReference type="PANTHER" id="PTHR30600:SF10">
    <property type="entry name" value="BLL6722 PROTEIN"/>
    <property type="match status" value="1"/>
</dbReference>
<comment type="pathway">
    <text evidence="2">One-carbon metabolism; methylamine degradation.</text>
</comment>
<dbReference type="PROSITE" id="PS51007">
    <property type="entry name" value="CYTC"/>
    <property type="match status" value="2"/>
</dbReference>
<keyword evidence="5 14" id="KW-0479">Metal-binding</keyword>
<dbReference type="FunFam" id="1.10.760.10:FF:000019">
    <property type="entry name" value="Di-heme cytochrome C peroxidase"/>
    <property type="match status" value="1"/>
</dbReference>
<keyword evidence="3" id="KW-0813">Transport</keyword>
<dbReference type="InterPro" id="IPR051395">
    <property type="entry name" value="Cytochrome_c_Peroxidase/MauG"/>
</dbReference>
<comment type="subcellular location">
    <subcellularLocation>
        <location evidence="1">Periplasm</location>
    </subcellularLocation>
</comment>
<feature type="binding site" description="covalent" evidence="13">
    <location>
        <position position="98"/>
    </location>
    <ligand>
        <name>heme c</name>
        <dbReference type="ChEBI" id="CHEBI:61717"/>
        <label>1</label>
    </ligand>
</feature>
<dbReference type="OrthoDB" id="9805202at2"/>
<dbReference type="InterPro" id="IPR036909">
    <property type="entry name" value="Cyt_c-like_dom_sf"/>
</dbReference>
<keyword evidence="6" id="KW-0732">Signal</keyword>
<dbReference type="GO" id="GO:0042597">
    <property type="term" value="C:periplasmic space"/>
    <property type="evidence" value="ECO:0007669"/>
    <property type="project" value="UniProtKB-SubCell"/>
</dbReference>
<keyword evidence="17" id="KW-1185">Reference proteome</keyword>
<dbReference type="RefSeq" id="WP_130142512.1">
    <property type="nucleotide sequence ID" value="NZ_SGIT01000003.1"/>
</dbReference>
<feature type="binding site" description="axial binding residue" evidence="14">
    <location>
        <position position="102"/>
    </location>
    <ligand>
        <name>heme c</name>
        <dbReference type="ChEBI" id="CHEBI:61717"/>
        <label>1</label>
    </ligand>
    <ligandPart>
        <name>Fe</name>
        <dbReference type="ChEBI" id="CHEBI:18248"/>
    </ligandPart>
</feature>
<dbReference type="PIRSF" id="PIRSF000294">
    <property type="entry name" value="Cytochrome-c_peroxidase"/>
    <property type="match status" value="1"/>
</dbReference>
<evidence type="ECO:0000256" key="3">
    <source>
        <dbReference type="ARBA" id="ARBA00022448"/>
    </source>
</evidence>
<evidence type="ECO:0000313" key="17">
    <source>
        <dbReference type="Proteomes" id="UP000292855"/>
    </source>
</evidence>
<dbReference type="PANTHER" id="PTHR30600">
    <property type="entry name" value="CYTOCHROME C PEROXIDASE-RELATED"/>
    <property type="match status" value="1"/>
</dbReference>
<comment type="caution">
    <text evidence="16">The sequence shown here is derived from an EMBL/GenBank/DDBJ whole genome shotgun (WGS) entry which is preliminary data.</text>
</comment>
<comment type="PTM">
    <text evidence="13">Binds 2 heme groups per subunit.</text>
</comment>
<dbReference type="AlphaFoldDB" id="A0A4Q6XQL8"/>
<keyword evidence="4 13" id="KW-0349">Heme</keyword>
<feature type="binding site" description="axial binding residue" evidence="14">
    <location>
        <position position="247"/>
    </location>
    <ligand>
        <name>heme c</name>
        <dbReference type="ChEBI" id="CHEBI:61717"/>
        <label>2</label>
    </ligand>
    <ligandPart>
        <name>Fe</name>
        <dbReference type="ChEBI" id="CHEBI:18248"/>
    </ligandPart>
</feature>
<keyword evidence="8" id="KW-0249">Electron transport</keyword>
<evidence type="ECO:0000256" key="5">
    <source>
        <dbReference type="ARBA" id="ARBA00022723"/>
    </source>
</evidence>
<keyword evidence="7" id="KW-0574">Periplasm</keyword>
<dbReference type="InterPro" id="IPR004852">
    <property type="entry name" value="Di-haem_cyt_c_peroxidsae"/>
</dbReference>
<accession>A0A4Q6XQL8</accession>
<evidence type="ECO:0000256" key="11">
    <source>
        <dbReference type="ARBA" id="ARBA00058991"/>
    </source>
</evidence>
<reference evidence="16 17" key="1">
    <citation type="submission" date="2019-02" db="EMBL/GenBank/DDBJ databases">
        <authorList>
            <person name="Li Y."/>
        </authorList>
    </citation>
    <scope>NUCLEOTIDE SEQUENCE [LARGE SCALE GENOMIC DNA]</scope>
    <source>
        <strain evidence="16 17">30C10-4-7</strain>
    </source>
</reference>
<dbReference type="Gene3D" id="1.10.760.10">
    <property type="entry name" value="Cytochrome c-like domain"/>
    <property type="match status" value="2"/>
</dbReference>
<dbReference type="Pfam" id="PF03150">
    <property type="entry name" value="CCP_MauG"/>
    <property type="match status" value="1"/>
</dbReference>
<evidence type="ECO:0000256" key="13">
    <source>
        <dbReference type="PIRSR" id="PIRSR000294-1"/>
    </source>
</evidence>
<dbReference type="GO" id="GO:0020037">
    <property type="term" value="F:heme binding"/>
    <property type="evidence" value="ECO:0007669"/>
    <property type="project" value="InterPro"/>
</dbReference>
<evidence type="ECO:0000256" key="8">
    <source>
        <dbReference type="ARBA" id="ARBA00022982"/>
    </source>
</evidence>
<evidence type="ECO:0000256" key="7">
    <source>
        <dbReference type="ARBA" id="ARBA00022764"/>
    </source>
</evidence>
<evidence type="ECO:0000256" key="10">
    <source>
        <dbReference type="ARBA" id="ARBA00023004"/>
    </source>
</evidence>
<dbReference type="InterPro" id="IPR009056">
    <property type="entry name" value="Cyt_c-like_dom"/>
</dbReference>
<proteinExistence type="predicted"/>
<feature type="domain" description="Cytochrome c" evidence="15">
    <location>
        <begin position="76"/>
        <end position="177"/>
    </location>
</feature>
<feature type="binding site" description="covalent" evidence="13">
    <location>
        <position position="243"/>
    </location>
    <ligand>
        <name>heme c</name>
        <dbReference type="ChEBI" id="CHEBI:61717"/>
        <label>2</label>
    </ligand>
</feature>
<evidence type="ECO:0000313" key="16">
    <source>
        <dbReference type="EMBL" id="RZF58727.1"/>
    </source>
</evidence>
<gene>
    <name evidence="16" type="ORF">EWE74_15485</name>
</gene>
<keyword evidence="16" id="KW-0575">Peroxidase</keyword>
<evidence type="ECO:0000259" key="15">
    <source>
        <dbReference type="PROSITE" id="PS51007"/>
    </source>
</evidence>